<dbReference type="OrthoDB" id="2526284at2759"/>
<dbReference type="EMBL" id="JAIZPD010000013">
    <property type="protein sequence ID" value="KAH0959216.1"/>
    <property type="molecule type" value="Genomic_DNA"/>
</dbReference>
<reference evidence="1" key="1">
    <citation type="submission" date="2021-09" db="EMBL/GenBank/DDBJ databases">
        <title>A high-quality genome of the endoparasitic fungus Hirsutella rhossiliensis with a comparison of Hirsutella genomes reveals transposable elements contributing to genome size variation.</title>
        <authorList>
            <person name="Lin R."/>
            <person name="Jiao Y."/>
            <person name="Sun X."/>
            <person name="Ling J."/>
            <person name="Xie B."/>
            <person name="Cheng X."/>
        </authorList>
    </citation>
    <scope>NUCLEOTIDE SEQUENCE</scope>
    <source>
        <strain evidence="1">HR02</strain>
    </source>
</reference>
<dbReference type="GeneID" id="68358806"/>
<organism evidence="1 2">
    <name type="scientific">Hirsutella rhossiliensis</name>
    <dbReference type="NCBI Taxonomy" id="111463"/>
    <lineage>
        <taxon>Eukaryota</taxon>
        <taxon>Fungi</taxon>
        <taxon>Dikarya</taxon>
        <taxon>Ascomycota</taxon>
        <taxon>Pezizomycotina</taxon>
        <taxon>Sordariomycetes</taxon>
        <taxon>Hypocreomycetidae</taxon>
        <taxon>Hypocreales</taxon>
        <taxon>Ophiocordycipitaceae</taxon>
        <taxon>Hirsutella</taxon>
    </lineage>
</organism>
<dbReference type="AlphaFoldDB" id="A0A9P8MS50"/>
<proteinExistence type="predicted"/>
<keyword evidence="2" id="KW-1185">Reference proteome</keyword>
<gene>
    <name evidence="1" type="ORF">HRG_09677</name>
</gene>
<sequence>MSSFVDTLGVPASAIEFHYNTVDERTRRAPKHSKTLLKGFEPIQVIGAVGVSWRLHTSNGQEVRQPSVRKAFTECISDDEEHNGEGTDNRHIKSIVRLRDYHAASTPHYFLLNNDAITVGEHGDLVKDSFRLPPTRDRLAIYHYAVKSREEMEAKMSRGNGMDQPKA</sequence>
<dbReference type="Proteomes" id="UP000824596">
    <property type="component" value="Unassembled WGS sequence"/>
</dbReference>
<name>A0A9P8MS50_9HYPO</name>
<comment type="caution">
    <text evidence="1">The sequence shown here is derived from an EMBL/GenBank/DDBJ whole genome shotgun (WGS) entry which is preliminary data.</text>
</comment>
<evidence type="ECO:0000313" key="1">
    <source>
        <dbReference type="EMBL" id="KAH0959216.1"/>
    </source>
</evidence>
<accession>A0A9P8MS50</accession>
<protein>
    <submittedName>
        <fullName evidence="1">Uncharacterized protein</fullName>
    </submittedName>
</protein>
<dbReference type="RefSeq" id="XP_044716729.1">
    <property type="nucleotide sequence ID" value="XM_044868148.1"/>
</dbReference>
<evidence type="ECO:0000313" key="2">
    <source>
        <dbReference type="Proteomes" id="UP000824596"/>
    </source>
</evidence>